<dbReference type="OrthoDB" id="242577at2157"/>
<feature type="domain" description="Alpha-L-glutamate ligase-related protein ATP-grasp" evidence="2">
    <location>
        <begin position="150"/>
        <end position="356"/>
    </location>
</feature>
<gene>
    <name evidence="3" type="ORF">CV102_09740</name>
</gene>
<organism evidence="3 4">
    <name type="scientific">Natronococcus pandeyae</name>
    <dbReference type="NCBI Taxonomy" id="2055836"/>
    <lineage>
        <taxon>Archaea</taxon>
        <taxon>Methanobacteriati</taxon>
        <taxon>Methanobacteriota</taxon>
        <taxon>Stenosarchaea group</taxon>
        <taxon>Halobacteria</taxon>
        <taxon>Halobacteriales</taxon>
        <taxon>Natrialbaceae</taxon>
        <taxon>Natronococcus</taxon>
    </lineage>
</organism>
<proteinExistence type="predicted"/>
<evidence type="ECO:0000256" key="1">
    <source>
        <dbReference type="SAM" id="MobiDB-lite"/>
    </source>
</evidence>
<protein>
    <recommendedName>
        <fullName evidence="2">Alpha-L-glutamate ligase-related protein ATP-grasp domain-containing protein</fullName>
    </recommendedName>
</protein>
<dbReference type="RefSeq" id="WP_148857787.1">
    <property type="nucleotide sequence ID" value="NZ_PHNJ01000004.1"/>
</dbReference>
<keyword evidence="4" id="KW-1185">Reference proteome</keyword>
<dbReference type="EMBL" id="PHNJ01000004">
    <property type="protein sequence ID" value="TYL38786.1"/>
    <property type="molecule type" value="Genomic_DNA"/>
</dbReference>
<dbReference type="Pfam" id="PF14397">
    <property type="entry name" value="ATPgrasp_ST"/>
    <property type="match status" value="1"/>
</dbReference>
<feature type="compositionally biased region" description="Basic and acidic residues" evidence="1">
    <location>
        <begin position="128"/>
        <end position="137"/>
    </location>
</feature>
<accession>A0A8J8Q1Q3</accession>
<dbReference type="SUPFAM" id="SSF56059">
    <property type="entry name" value="Glutathione synthetase ATP-binding domain-like"/>
    <property type="match status" value="1"/>
</dbReference>
<name>A0A8J8Q1Q3_9EURY</name>
<dbReference type="InterPro" id="IPR039523">
    <property type="entry name" value="RimK-rel_E_lig_ATP-grasp"/>
</dbReference>
<reference evidence="3" key="1">
    <citation type="submission" date="2017-11" db="EMBL/GenBank/DDBJ databases">
        <authorList>
            <person name="Kajale S.C."/>
            <person name="Sharma A."/>
        </authorList>
    </citation>
    <scope>NUCLEOTIDE SEQUENCE</scope>
    <source>
        <strain evidence="3">LS1_42</strain>
    </source>
</reference>
<dbReference type="Proteomes" id="UP000766904">
    <property type="component" value="Unassembled WGS sequence"/>
</dbReference>
<evidence type="ECO:0000313" key="3">
    <source>
        <dbReference type="EMBL" id="TYL38786.1"/>
    </source>
</evidence>
<comment type="caution">
    <text evidence="3">The sequence shown here is derived from an EMBL/GenBank/DDBJ whole genome shotgun (WGS) entry which is preliminary data.</text>
</comment>
<feature type="region of interest" description="Disordered" evidence="1">
    <location>
        <begin position="123"/>
        <end position="143"/>
    </location>
</feature>
<sequence>MNIREAYQTANRVRNLVRDERQDGQMFDFTPRERLWLYRRRFLSKSGVLYDFDTYEPTTYLDDYQRYIRSGRINGHWGALIDNKLAFHQILREFPSYRSTVYGLLKDGQFHVFESDDDGAIASDGGIELEHPSDPESSRPSVDPVEWLDGTLSDGDRLVLKWFSGGGGNNVHFLEREDGRYLYDGTPVSDAELAEALADLEDYLVCEFVEQDEYADELYPDTVNTIRVLTMYDETAQEAFIPIAVQRIGTSNSVPVDNFSKGGLSAEVDREAGELSAGAHYYHEDSVSWHETHPETGARIEGTEIPGWEEIRDKLLEIANTLSHMPYVGWDIVVTGDGEFKIIEGNSRTGVAAMQVHRPLLADDRTRRFYQRHDVV</sequence>
<dbReference type="AlphaFoldDB" id="A0A8J8Q1Q3"/>
<evidence type="ECO:0000313" key="4">
    <source>
        <dbReference type="Proteomes" id="UP000766904"/>
    </source>
</evidence>
<evidence type="ECO:0000259" key="2">
    <source>
        <dbReference type="Pfam" id="PF14397"/>
    </source>
</evidence>